<name>A7F3D1_SCLS1</name>
<organism evidence="1 2">
    <name type="scientific">Sclerotinia sclerotiorum (strain ATCC 18683 / 1980 / Ss-1)</name>
    <name type="common">White mold</name>
    <name type="synonym">Whetzelinia sclerotiorum</name>
    <dbReference type="NCBI Taxonomy" id="665079"/>
    <lineage>
        <taxon>Eukaryota</taxon>
        <taxon>Fungi</taxon>
        <taxon>Dikarya</taxon>
        <taxon>Ascomycota</taxon>
        <taxon>Pezizomycotina</taxon>
        <taxon>Leotiomycetes</taxon>
        <taxon>Helotiales</taxon>
        <taxon>Sclerotiniaceae</taxon>
        <taxon>Sclerotinia</taxon>
    </lineage>
</organism>
<sequence length="36" mass="4203">MWGELKGKRIWAIPKRRVGICLSGSFEYGEQKEVIH</sequence>
<proteinExistence type="predicted"/>
<keyword evidence="2" id="KW-1185">Reference proteome</keyword>
<dbReference type="AlphaFoldDB" id="A7F3D1"/>
<accession>A7F3D1</accession>
<evidence type="ECO:0000313" key="1">
    <source>
        <dbReference type="EMBL" id="EDN97252.1"/>
    </source>
</evidence>
<dbReference type="KEGG" id="ssl:SS1G_11777"/>
<dbReference type="Proteomes" id="UP000001312">
    <property type="component" value="Unassembled WGS sequence"/>
</dbReference>
<evidence type="ECO:0000313" key="2">
    <source>
        <dbReference type="Proteomes" id="UP000001312"/>
    </source>
</evidence>
<dbReference type="InParanoid" id="A7F3D1"/>
<gene>
    <name evidence="1" type="ORF">SS1G_11777</name>
</gene>
<reference evidence="2" key="1">
    <citation type="journal article" date="2011" name="PLoS Genet.">
        <title>Genomic analysis of the necrotrophic fungal pathogens Sclerotinia sclerotiorum and Botrytis cinerea.</title>
        <authorList>
            <person name="Amselem J."/>
            <person name="Cuomo C.A."/>
            <person name="van Kan J.A."/>
            <person name="Viaud M."/>
            <person name="Benito E.P."/>
            <person name="Couloux A."/>
            <person name="Coutinho P.M."/>
            <person name="de Vries R.P."/>
            <person name="Dyer P.S."/>
            <person name="Fillinger S."/>
            <person name="Fournier E."/>
            <person name="Gout L."/>
            <person name="Hahn M."/>
            <person name="Kohn L."/>
            <person name="Lapalu N."/>
            <person name="Plummer K.M."/>
            <person name="Pradier J.M."/>
            <person name="Quevillon E."/>
            <person name="Sharon A."/>
            <person name="Simon A."/>
            <person name="ten Have A."/>
            <person name="Tudzynski B."/>
            <person name="Tudzynski P."/>
            <person name="Wincker P."/>
            <person name="Andrew M."/>
            <person name="Anthouard V."/>
            <person name="Beever R.E."/>
            <person name="Beffa R."/>
            <person name="Benoit I."/>
            <person name="Bouzid O."/>
            <person name="Brault B."/>
            <person name="Chen Z."/>
            <person name="Choquer M."/>
            <person name="Collemare J."/>
            <person name="Cotton P."/>
            <person name="Danchin E.G."/>
            <person name="Da Silva C."/>
            <person name="Gautier A."/>
            <person name="Giraud C."/>
            <person name="Giraud T."/>
            <person name="Gonzalez C."/>
            <person name="Grossetete S."/>
            <person name="Guldener U."/>
            <person name="Henrissat B."/>
            <person name="Howlett B.J."/>
            <person name="Kodira C."/>
            <person name="Kretschmer M."/>
            <person name="Lappartient A."/>
            <person name="Leroch M."/>
            <person name="Levis C."/>
            <person name="Mauceli E."/>
            <person name="Neuveglise C."/>
            <person name="Oeser B."/>
            <person name="Pearson M."/>
            <person name="Poulain J."/>
            <person name="Poussereau N."/>
            <person name="Quesneville H."/>
            <person name="Rascle C."/>
            <person name="Schumacher J."/>
            <person name="Segurens B."/>
            <person name="Sexton A."/>
            <person name="Silva E."/>
            <person name="Sirven C."/>
            <person name="Soanes D.M."/>
            <person name="Talbot N.J."/>
            <person name="Templeton M."/>
            <person name="Yandava C."/>
            <person name="Yarden O."/>
            <person name="Zeng Q."/>
            <person name="Rollins J.A."/>
            <person name="Lebrun M.H."/>
            <person name="Dickman M."/>
        </authorList>
    </citation>
    <scope>NUCLEOTIDE SEQUENCE [LARGE SCALE GENOMIC DNA]</scope>
    <source>
        <strain evidence="2">ATCC 18683 / 1980 / Ss-1</strain>
    </source>
</reference>
<dbReference type="EMBL" id="CH476640">
    <property type="protein sequence ID" value="EDN97252.1"/>
    <property type="molecule type" value="Genomic_DNA"/>
</dbReference>
<protein>
    <submittedName>
        <fullName evidence="1">Uncharacterized protein</fullName>
    </submittedName>
</protein>
<dbReference type="RefSeq" id="XP_001586748.1">
    <property type="nucleotide sequence ID" value="XM_001586698.1"/>
</dbReference>
<dbReference type="GeneID" id="5482822"/>